<evidence type="ECO:0000313" key="11">
    <source>
        <dbReference type="Proteomes" id="UP000198820"/>
    </source>
</evidence>
<evidence type="ECO:0000256" key="1">
    <source>
        <dbReference type="ARBA" id="ARBA00008766"/>
    </source>
</evidence>
<keyword evidence="10" id="KW-0031">Aminopeptidase</keyword>
<keyword evidence="11" id="KW-1185">Reference proteome</keyword>
<evidence type="ECO:0000256" key="5">
    <source>
        <dbReference type="ARBA" id="ARBA00023049"/>
    </source>
</evidence>
<evidence type="ECO:0000256" key="2">
    <source>
        <dbReference type="ARBA" id="ARBA00022670"/>
    </source>
</evidence>
<dbReference type="Proteomes" id="UP000198820">
    <property type="component" value="Unassembled WGS sequence"/>
</dbReference>
<feature type="domain" description="Creatinase N-terminal" evidence="8">
    <location>
        <begin position="7"/>
        <end position="132"/>
    </location>
</feature>
<dbReference type="PROSITE" id="PS00491">
    <property type="entry name" value="PROLINE_PEPTIDASE"/>
    <property type="match status" value="1"/>
</dbReference>
<dbReference type="InterPro" id="IPR033740">
    <property type="entry name" value="Pept_M24B"/>
</dbReference>
<dbReference type="Pfam" id="PF16189">
    <property type="entry name" value="Creatinase_N_2"/>
    <property type="match status" value="1"/>
</dbReference>
<sequence length="589" mass="66678">MTAKEKVASLRAEMKKNNVDAFIIYSADPHMGEYLPAEWQERTWLSGFTGSAGFVVVTKDKAGLWTDGRYFTQAPEELKGSGIDMFKDGIEGTPHYIDWIISETSENATVAVNSLVTSHSNWRQLSEKLSKNKRLLKDLPLLNDVWTDRPSPSENPVYIQPMERAGQSVSDKITAIRSKMKEQDASMHIISSLDDVAWTLNLRGSDVKCNPVFLSYLLLTQKETILFVDINKLDEEARRQMKEAEVTLKAYDSFFDDLKNIKNEQILIAPNSNQSVFEAVKENNDIIKKPVPGHLMKAIKNKTEQEGFEKVMVKDGVALVKFLHWFTHAVGQEELDEYGVGQKLHDFRAQGENFIGNSFDTIVGYKGNGAIIHYSAKAEGSTKITDHGSILIDSGGQYLEGTTDITRTFALGEVTDEFKKDATKALKGLIQLSLVKFPKGTKGVQLDAFARMPLWMDGKDYNHGTGHGVGSFLNVHEGPQSIRKDLNPYDLVDGMVMSNEPGYYVEGQYGIRHENLVLTKKWKETEWNTFYEFETLTLCPFFKNIIVKEMLTEEEIKWINDYHKIVQEKLSSHLEGDVKTWFEDLVTPL</sequence>
<dbReference type="InterPro" id="IPR000587">
    <property type="entry name" value="Creatinase_N"/>
</dbReference>
<dbReference type="STRING" id="908615.SAMN05421540_101196"/>
<dbReference type="FunFam" id="3.90.230.10:FF:000009">
    <property type="entry name" value="xaa-Pro aminopeptidase 2"/>
    <property type="match status" value="1"/>
</dbReference>
<dbReference type="Pfam" id="PF16188">
    <property type="entry name" value="Peptidase_M24_C"/>
    <property type="match status" value="1"/>
</dbReference>
<dbReference type="GO" id="GO:0070006">
    <property type="term" value="F:metalloaminopeptidase activity"/>
    <property type="evidence" value="ECO:0007669"/>
    <property type="project" value="InterPro"/>
</dbReference>
<evidence type="ECO:0000259" key="9">
    <source>
        <dbReference type="Pfam" id="PF16188"/>
    </source>
</evidence>
<dbReference type="Pfam" id="PF01321">
    <property type="entry name" value="Creatinase_N"/>
    <property type="match status" value="1"/>
</dbReference>
<dbReference type="EMBL" id="FNQF01000001">
    <property type="protein sequence ID" value="SDZ76213.1"/>
    <property type="molecule type" value="Genomic_DNA"/>
</dbReference>
<dbReference type="AlphaFoldDB" id="A0A1H3VN30"/>
<evidence type="ECO:0000259" key="7">
    <source>
        <dbReference type="Pfam" id="PF00557"/>
    </source>
</evidence>
<dbReference type="Pfam" id="PF00557">
    <property type="entry name" value="Peptidase_M24"/>
    <property type="match status" value="1"/>
</dbReference>
<keyword evidence="2" id="KW-0645">Protease</keyword>
<dbReference type="Gene3D" id="3.40.350.10">
    <property type="entry name" value="Creatinase/prolidase N-terminal domain"/>
    <property type="match status" value="2"/>
</dbReference>
<keyword evidence="4" id="KW-0378">Hydrolase</keyword>
<proteinExistence type="inferred from homology"/>
<reference evidence="10 11" key="1">
    <citation type="submission" date="2016-10" db="EMBL/GenBank/DDBJ databases">
        <authorList>
            <person name="de Groot N.N."/>
        </authorList>
    </citation>
    <scope>NUCLEOTIDE SEQUENCE [LARGE SCALE GENOMIC DNA]</scope>
    <source>
        <strain evidence="10 11">DSM 23581</strain>
    </source>
</reference>
<feature type="domain" description="Peptidase M24" evidence="7">
    <location>
        <begin position="310"/>
        <end position="520"/>
    </location>
</feature>
<dbReference type="InterPro" id="IPR032416">
    <property type="entry name" value="Peptidase_M24_C"/>
</dbReference>
<evidence type="ECO:0000256" key="6">
    <source>
        <dbReference type="RuleBase" id="RU000590"/>
    </source>
</evidence>
<dbReference type="PANTHER" id="PTHR43763">
    <property type="entry name" value="XAA-PRO AMINOPEPTIDASE 1"/>
    <property type="match status" value="1"/>
</dbReference>
<dbReference type="SUPFAM" id="SSF55920">
    <property type="entry name" value="Creatinase/aminopeptidase"/>
    <property type="match status" value="1"/>
</dbReference>
<feature type="domain" description="Peptidase M24 C-terminal" evidence="9">
    <location>
        <begin position="530"/>
        <end position="586"/>
    </location>
</feature>
<keyword evidence="3 6" id="KW-0479">Metal-binding</keyword>
<evidence type="ECO:0000313" key="10">
    <source>
        <dbReference type="EMBL" id="SDZ76213.1"/>
    </source>
</evidence>
<dbReference type="PANTHER" id="PTHR43763:SF6">
    <property type="entry name" value="XAA-PRO AMINOPEPTIDASE 1"/>
    <property type="match status" value="1"/>
</dbReference>
<keyword evidence="5" id="KW-0482">Metalloprotease</keyword>
<name>A0A1H3VN30_9FLAO</name>
<organism evidence="10 11">
    <name type="scientific">Psychroflexus halocasei</name>
    <dbReference type="NCBI Taxonomy" id="908615"/>
    <lineage>
        <taxon>Bacteria</taxon>
        <taxon>Pseudomonadati</taxon>
        <taxon>Bacteroidota</taxon>
        <taxon>Flavobacteriia</taxon>
        <taxon>Flavobacteriales</taxon>
        <taxon>Flavobacteriaceae</taxon>
        <taxon>Psychroflexus</taxon>
    </lineage>
</organism>
<dbReference type="Gene3D" id="3.90.230.10">
    <property type="entry name" value="Creatinase/methionine aminopeptidase superfamily"/>
    <property type="match status" value="1"/>
</dbReference>
<dbReference type="SUPFAM" id="SSF53092">
    <property type="entry name" value="Creatinase/prolidase N-terminal domain"/>
    <property type="match status" value="1"/>
</dbReference>
<dbReference type="RefSeq" id="WP_093238138.1">
    <property type="nucleotide sequence ID" value="NZ_FNQF01000001.1"/>
</dbReference>
<dbReference type="InterPro" id="IPR029149">
    <property type="entry name" value="Creatin/AminoP/Spt16_N"/>
</dbReference>
<dbReference type="GO" id="GO:0005737">
    <property type="term" value="C:cytoplasm"/>
    <property type="evidence" value="ECO:0007669"/>
    <property type="project" value="UniProtKB-ARBA"/>
</dbReference>
<protein>
    <submittedName>
        <fullName evidence="10">Xaa-Pro aminopeptidase</fullName>
    </submittedName>
</protein>
<comment type="similarity">
    <text evidence="1 6">Belongs to the peptidase M24B family.</text>
</comment>
<dbReference type="GO" id="GO:0046872">
    <property type="term" value="F:metal ion binding"/>
    <property type="evidence" value="ECO:0007669"/>
    <property type="project" value="UniProtKB-KW"/>
</dbReference>
<gene>
    <name evidence="10" type="ORF">SAMN05421540_101196</name>
</gene>
<evidence type="ECO:0000256" key="3">
    <source>
        <dbReference type="ARBA" id="ARBA00022723"/>
    </source>
</evidence>
<dbReference type="InterPro" id="IPR036005">
    <property type="entry name" value="Creatinase/aminopeptidase-like"/>
</dbReference>
<dbReference type="GO" id="GO:0006508">
    <property type="term" value="P:proteolysis"/>
    <property type="evidence" value="ECO:0007669"/>
    <property type="project" value="UniProtKB-KW"/>
</dbReference>
<dbReference type="InterPro" id="IPR000994">
    <property type="entry name" value="Pept_M24"/>
</dbReference>
<dbReference type="CDD" id="cd01085">
    <property type="entry name" value="APP"/>
    <property type="match status" value="1"/>
</dbReference>
<evidence type="ECO:0000259" key="8">
    <source>
        <dbReference type="Pfam" id="PF01321"/>
    </source>
</evidence>
<evidence type="ECO:0000256" key="4">
    <source>
        <dbReference type="ARBA" id="ARBA00022801"/>
    </source>
</evidence>
<accession>A0A1H3VN30</accession>
<dbReference type="InterPro" id="IPR001131">
    <property type="entry name" value="Peptidase_M24B_aminopep-P_CS"/>
</dbReference>
<dbReference type="InterPro" id="IPR050422">
    <property type="entry name" value="X-Pro_aminopeptidase_P"/>
</dbReference>